<dbReference type="AlphaFoldDB" id="A0A2S4PYE1"/>
<dbReference type="FunFam" id="3.40.1490.10:FF:000001">
    <property type="entry name" value="Peptidyl-tRNA hydrolase 2"/>
    <property type="match status" value="1"/>
</dbReference>
<dbReference type="PANTHER" id="PTHR12649">
    <property type="entry name" value="PEPTIDYL-TRNA HYDROLASE 2"/>
    <property type="match status" value="1"/>
</dbReference>
<dbReference type="Pfam" id="PF01981">
    <property type="entry name" value="PTH2"/>
    <property type="match status" value="1"/>
</dbReference>
<keyword evidence="2" id="KW-0378">Hydrolase</keyword>
<proteinExistence type="inferred from homology"/>
<sequence length="224" mass="24192">MTTIFPAPMVMLLGTVLVAGISGYMIGAASSSSRKLVSNPPFASSSIVQSRIASYSKETDTEDENVDDEPLDHAPNWGNDIKGNTKSELKVPTKNKFEPMPVWDTQHQEECKMVLVVRTDLGMTKGKIGAQCSHAAIACYKRLLFSNPTSHTLRKWEKEGQAKVTLQVKSQDELITLHAMAQSLGIVAEIITDAGRTQIPSGSQTVLGIGPAPKNIIDQITGSL</sequence>
<dbReference type="CDD" id="cd02430">
    <property type="entry name" value="PTH2"/>
    <property type="match status" value="1"/>
</dbReference>
<comment type="catalytic activity">
    <reaction evidence="4">
        <text>an N-acyl-L-alpha-aminoacyl-tRNA + H2O = an N-acyl-L-amino acid + a tRNA + H(+)</text>
        <dbReference type="Rhea" id="RHEA:54448"/>
        <dbReference type="Rhea" id="RHEA-COMP:10123"/>
        <dbReference type="Rhea" id="RHEA-COMP:13883"/>
        <dbReference type="ChEBI" id="CHEBI:15377"/>
        <dbReference type="ChEBI" id="CHEBI:15378"/>
        <dbReference type="ChEBI" id="CHEBI:59874"/>
        <dbReference type="ChEBI" id="CHEBI:78442"/>
        <dbReference type="ChEBI" id="CHEBI:138191"/>
        <dbReference type="EC" id="3.1.1.29"/>
    </reaction>
</comment>
<evidence type="ECO:0000256" key="5">
    <source>
        <dbReference type="SAM" id="MobiDB-lite"/>
    </source>
</evidence>
<dbReference type="Gene3D" id="3.40.1490.10">
    <property type="entry name" value="Bit1"/>
    <property type="match status" value="1"/>
</dbReference>
<reference evidence="6 7" key="1">
    <citation type="submission" date="2017-10" db="EMBL/GenBank/DDBJ databases">
        <title>Development of genomic resources for the powdery mildew, Erysiphe pulchra.</title>
        <authorList>
            <person name="Wadl P.A."/>
            <person name="Mack B.M."/>
            <person name="Moore G."/>
            <person name="Beltz S.B."/>
        </authorList>
    </citation>
    <scope>NUCLEOTIDE SEQUENCE [LARGE SCALE GENOMIC DNA]</scope>
    <source>
        <strain evidence="6">Cflorida</strain>
    </source>
</reference>
<dbReference type="PANTHER" id="PTHR12649:SF11">
    <property type="entry name" value="PEPTIDYL-TRNA HYDROLASE 2, MITOCHONDRIAL"/>
    <property type="match status" value="1"/>
</dbReference>
<dbReference type="Proteomes" id="UP000237438">
    <property type="component" value="Unassembled WGS sequence"/>
</dbReference>
<accession>A0A2S4PYE1</accession>
<dbReference type="EMBL" id="PEDP01000202">
    <property type="protein sequence ID" value="POS87044.1"/>
    <property type="molecule type" value="Genomic_DNA"/>
</dbReference>
<feature type="non-terminal residue" evidence="6">
    <location>
        <position position="224"/>
    </location>
</feature>
<dbReference type="SUPFAM" id="SSF102462">
    <property type="entry name" value="Peptidyl-tRNA hydrolase II"/>
    <property type="match status" value="1"/>
</dbReference>
<dbReference type="SMR" id="A0A2S4PYE1"/>
<dbReference type="NCBIfam" id="NF003314">
    <property type="entry name" value="PRK04322.1"/>
    <property type="match status" value="1"/>
</dbReference>
<dbReference type="GO" id="GO:0005829">
    <property type="term" value="C:cytosol"/>
    <property type="evidence" value="ECO:0007669"/>
    <property type="project" value="TreeGrafter"/>
</dbReference>
<evidence type="ECO:0000313" key="7">
    <source>
        <dbReference type="Proteomes" id="UP000237438"/>
    </source>
</evidence>
<organism evidence="6 7">
    <name type="scientific">Erysiphe pulchra</name>
    <dbReference type="NCBI Taxonomy" id="225359"/>
    <lineage>
        <taxon>Eukaryota</taxon>
        <taxon>Fungi</taxon>
        <taxon>Dikarya</taxon>
        <taxon>Ascomycota</taxon>
        <taxon>Pezizomycotina</taxon>
        <taxon>Leotiomycetes</taxon>
        <taxon>Erysiphales</taxon>
        <taxon>Erysiphaceae</taxon>
        <taxon>Erysiphe</taxon>
    </lineage>
</organism>
<evidence type="ECO:0000256" key="1">
    <source>
        <dbReference type="ARBA" id="ARBA00013260"/>
    </source>
</evidence>
<evidence type="ECO:0000313" key="6">
    <source>
        <dbReference type="EMBL" id="POS87044.1"/>
    </source>
</evidence>
<evidence type="ECO:0000256" key="4">
    <source>
        <dbReference type="ARBA" id="ARBA00048707"/>
    </source>
</evidence>
<evidence type="ECO:0000256" key="2">
    <source>
        <dbReference type="ARBA" id="ARBA00022801"/>
    </source>
</evidence>
<dbReference type="STRING" id="225359.A0A2S4PYE1"/>
<protein>
    <recommendedName>
        <fullName evidence="1">peptidyl-tRNA hydrolase</fullName>
        <ecNumber evidence="1">3.1.1.29</ecNumber>
    </recommendedName>
</protein>
<dbReference type="EC" id="3.1.1.29" evidence="1"/>
<gene>
    <name evidence="6" type="ORF">EPUL_001931</name>
</gene>
<dbReference type="InterPro" id="IPR002833">
    <property type="entry name" value="PTH2"/>
</dbReference>
<comment type="similarity">
    <text evidence="3">Belongs to the PTH2 family.</text>
</comment>
<dbReference type="OrthoDB" id="1733656at2759"/>
<name>A0A2S4PYE1_9PEZI</name>
<dbReference type="NCBIfam" id="TIGR00283">
    <property type="entry name" value="arch_pth2"/>
    <property type="match status" value="1"/>
</dbReference>
<dbReference type="GO" id="GO:0004045">
    <property type="term" value="F:peptidyl-tRNA hydrolase activity"/>
    <property type="evidence" value="ECO:0007669"/>
    <property type="project" value="UniProtKB-EC"/>
</dbReference>
<feature type="compositionally biased region" description="Acidic residues" evidence="5">
    <location>
        <begin position="60"/>
        <end position="70"/>
    </location>
</feature>
<feature type="region of interest" description="Disordered" evidence="5">
    <location>
        <begin position="54"/>
        <end position="85"/>
    </location>
</feature>
<comment type="caution">
    <text evidence="6">The sequence shown here is derived from an EMBL/GenBank/DDBJ whole genome shotgun (WGS) entry which is preliminary data.</text>
</comment>
<dbReference type="InterPro" id="IPR023476">
    <property type="entry name" value="Pep_tRNA_hydro_II_dom_sf"/>
</dbReference>
<evidence type="ECO:0000256" key="3">
    <source>
        <dbReference type="ARBA" id="ARBA00038050"/>
    </source>
</evidence>
<keyword evidence="7" id="KW-1185">Reference proteome</keyword>